<evidence type="ECO:0000313" key="1">
    <source>
        <dbReference type="EMBL" id="GCB88119.1"/>
    </source>
</evidence>
<dbReference type="SUPFAM" id="SSF55031">
    <property type="entry name" value="Bacterial exopeptidase dimerisation domain"/>
    <property type="match status" value="1"/>
</dbReference>
<gene>
    <name evidence="1" type="ORF">SALB_00788</name>
</gene>
<dbReference type="InterPro" id="IPR036264">
    <property type="entry name" value="Bact_exopeptidase_dim_dom"/>
</dbReference>
<sequence>MGPSAEWYTAAWAPQTAGDAELKFTVYGRGGHPSTPHTAADPVPVMAEKVIVLQNLVTRTSCNRR</sequence>
<dbReference type="Proteomes" id="UP000288351">
    <property type="component" value="Unassembled WGS sequence"/>
</dbReference>
<dbReference type="EMBL" id="BHXC01000006">
    <property type="protein sequence ID" value="GCB88119.1"/>
    <property type="molecule type" value="Genomic_DNA"/>
</dbReference>
<accession>A0A401QRT3</accession>
<comment type="caution">
    <text evidence="1">The sequence shown here is derived from an EMBL/GenBank/DDBJ whole genome shotgun (WGS) entry which is preliminary data.</text>
</comment>
<keyword evidence="1" id="KW-0378">Hydrolase</keyword>
<proteinExistence type="predicted"/>
<dbReference type="Gene3D" id="3.30.70.360">
    <property type="match status" value="1"/>
</dbReference>
<organism evidence="1 2">
    <name type="scientific">Streptomyces noursei</name>
    <name type="common">Streptomyces albulus</name>
    <dbReference type="NCBI Taxonomy" id="1971"/>
    <lineage>
        <taxon>Bacteria</taxon>
        <taxon>Bacillati</taxon>
        <taxon>Actinomycetota</taxon>
        <taxon>Actinomycetes</taxon>
        <taxon>Kitasatosporales</taxon>
        <taxon>Streptomycetaceae</taxon>
        <taxon>Streptomyces</taxon>
    </lineage>
</organism>
<dbReference type="GO" id="GO:0016787">
    <property type="term" value="F:hydrolase activity"/>
    <property type="evidence" value="ECO:0007669"/>
    <property type="project" value="UniProtKB-KW"/>
</dbReference>
<dbReference type="AlphaFoldDB" id="A0A401QRT3"/>
<reference evidence="1 2" key="1">
    <citation type="journal article" date="2019" name="Microbiol. Resour. Announc.">
        <title>Draft Genome Sequence of the Most Traditional epsilon-Poly-l-Lysine Producer, Streptomyces albulus NBRC14147.</title>
        <authorList>
            <person name="Yamanaka K."/>
            <person name="Hamano Y."/>
        </authorList>
    </citation>
    <scope>NUCLEOTIDE SEQUENCE [LARGE SCALE GENOMIC DNA]</scope>
    <source>
        <strain evidence="1 2">NBRC 14147</strain>
    </source>
</reference>
<evidence type="ECO:0000313" key="2">
    <source>
        <dbReference type="Proteomes" id="UP000288351"/>
    </source>
</evidence>
<protein>
    <submittedName>
        <fullName evidence="1">Amidohydrolase</fullName>
    </submittedName>
</protein>
<name>A0A401QRT3_STRNR</name>